<accession>A0ABN1J914</accession>
<dbReference type="PANTHER" id="PTHR43133">
    <property type="entry name" value="RNA POLYMERASE ECF-TYPE SIGMA FACTO"/>
    <property type="match status" value="1"/>
</dbReference>
<dbReference type="Gene3D" id="1.10.1740.10">
    <property type="match status" value="1"/>
</dbReference>
<dbReference type="InterPro" id="IPR014284">
    <property type="entry name" value="RNA_pol_sigma-70_dom"/>
</dbReference>
<proteinExistence type="inferred from homology"/>
<dbReference type="InterPro" id="IPR039425">
    <property type="entry name" value="RNA_pol_sigma-70-like"/>
</dbReference>
<reference evidence="9" key="1">
    <citation type="journal article" date="2019" name="Int. J. Syst. Evol. Microbiol.">
        <title>The Global Catalogue of Microorganisms (GCM) 10K type strain sequencing project: providing services to taxonomists for standard genome sequencing and annotation.</title>
        <authorList>
            <consortium name="The Broad Institute Genomics Platform"/>
            <consortium name="The Broad Institute Genome Sequencing Center for Infectious Disease"/>
            <person name="Wu L."/>
            <person name="Ma J."/>
        </authorList>
    </citation>
    <scope>NUCLEOTIDE SEQUENCE [LARGE SCALE GENOMIC DNA]</scope>
    <source>
        <strain evidence="9">JCM 1407</strain>
    </source>
</reference>
<dbReference type="InterPro" id="IPR013249">
    <property type="entry name" value="RNA_pol_sigma70_r4_t2"/>
</dbReference>
<dbReference type="Gene3D" id="1.10.10.10">
    <property type="entry name" value="Winged helix-like DNA-binding domain superfamily/Winged helix DNA-binding domain"/>
    <property type="match status" value="1"/>
</dbReference>
<keyword evidence="4" id="KW-0238">DNA-binding</keyword>
<comment type="similarity">
    <text evidence="1">Belongs to the sigma-70 factor family. ECF subfamily.</text>
</comment>
<keyword evidence="3" id="KW-0731">Sigma factor</keyword>
<dbReference type="NCBIfam" id="TIGR02937">
    <property type="entry name" value="sigma70-ECF"/>
    <property type="match status" value="1"/>
</dbReference>
<dbReference type="SUPFAM" id="SSF88946">
    <property type="entry name" value="Sigma2 domain of RNA polymerase sigma factors"/>
    <property type="match status" value="1"/>
</dbReference>
<organism evidence="8 9">
    <name type="scientific">Clostridium oceanicum</name>
    <dbReference type="NCBI Taxonomy" id="1543"/>
    <lineage>
        <taxon>Bacteria</taxon>
        <taxon>Bacillati</taxon>
        <taxon>Bacillota</taxon>
        <taxon>Clostridia</taxon>
        <taxon>Eubacteriales</taxon>
        <taxon>Clostridiaceae</taxon>
        <taxon>Clostridium</taxon>
    </lineage>
</organism>
<dbReference type="Pfam" id="PF08281">
    <property type="entry name" value="Sigma70_r4_2"/>
    <property type="match status" value="1"/>
</dbReference>
<keyword evidence="5" id="KW-0804">Transcription</keyword>
<dbReference type="InterPro" id="IPR007627">
    <property type="entry name" value="RNA_pol_sigma70_r2"/>
</dbReference>
<name>A0ABN1J914_9CLOT</name>
<evidence type="ECO:0000313" key="9">
    <source>
        <dbReference type="Proteomes" id="UP001501510"/>
    </source>
</evidence>
<evidence type="ECO:0000256" key="5">
    <source>
        <dbReference type="ARBA" id="ARBA00023163"/>
    </source>
</evidence>
<dbReference type="Pfam" id="PF04542">
    <property type="entry name" value="Sigma70_r2"/>
    <property type="match status" value="1"/>
</dbReference>
<dbReference type="EMBL" id="BAAACG010000001">
    <property type="protein sequence ID" value="GAA0732505.1"/>
    <property type="molecule type" value="Genomic_DNA"/>
</dbReference>
<evidence type="ECO:0000256" key="3">
    <source>
        <dbReference type="ARBA" id="ARBA00023082"/>
    </source>
</evidence>
<dbReference type="SUPFAM" id="SSF88659">
    <property type="entry name" value="Sigma3 and sigma4 domains of RNA polymerase sigma factors"/>
    <property type="match status" value="1"/>
</dbReference>
<dbReference type="RefSeq" id="WP_343757963.1">
    <property type="nucleotide sequence ID" value="NZ_BAAACG010000001.1"/>
</dbReference>
<keyword evidence="9" id="KW-1185">Reference proteome</keyword>
<evidence type="ECO:0000256" key="1">
    <source>
        <dbReference type="ARBA" id="ARBA00010641"/>
    </source>
</evidence>
<dbReference type="InterPro" id="IPR013325">
    <property type="entry name" value="RNA_pol_sigma_r2"/>
</dbReference>
<dbReference type="InterPro" id="IPR013324">
    <property type="entry name" value="RNA_pol_sigma_r3/r4-like"/>
</dbReference>
<keyword evidence="2" id="KW-0805">Transcription regulation</keyword>
<comment type="caution">
    <text evidence="8">The sequence shown here is derived from an EMBL/GenBank/DDBJ whole genome shotgun (WGS) entry which is preliminary data.</text>
</comment>
<sequence>MDNGKNNFIKQIKNKNTKGLDFIVDNYSNLIFKITHSILTSSFHSHNIEECVNDVFLSVWNNIDSFDENKGNFKHWISAIAKYKAIDYKRKFFKESTCESIDKYELSLYDKENLENNIISKENRKELLNAINEMKDKDREIFIRRYFLYEGIENIAKTFGVNRSMIDKRLSRGRKLLKEKLILLKEEML</sequence>
<evidence type="ECO:0000313" key="8">
    <source>
        <dbReference type="EMBL" id="GAA0732505.1"/>
    </source>
</evidence>
<evidence type="ECO:0000259" key="7">
    <source>
        <dbReference type="Pfam" id="PF08281"/>
    </source>
</evidence>
<evidence type="ECO:0000259" key="6">
    <source>
        <dbReference type="Pfam" id="PF04542"/>
    </source>
</evidence>
<feature type="domain" description="RNA polymerase sigma factor 70 region 4 type 2" evidence="7">
    <location>
        <begin position="125"/>
        <end position="177"/>
    </location>
</feature>
<gene>
    <name evidence="8" type="ORF">GCM10008906_02200</name>
</gene>
<feature type="domain" description="RNA polymerase sigma-70 region 2" evidence="6">
    <location>
        <begin position="24"/>
        <end position="91"/>
    </location>
</feature>
<dbReference type="Proteomes" id="UP001501510">
    <property type="component" value="Unassembled WGS sequence"/>
</dbReference>
<protein>
    <submittedName>
        <fullName evidence="8">Sigma-70 family RNA polymerase sigma factor</fullName>
    </submittedName>
</protein>
<dbReference type="InterPro" id="IPR036388">
    <property type="entry name" value="WH-like_DNA-bd_sf"/>
</dbReference>
<evidence type="ECO:0000256" key="4">
    <source>
        <dbReference type="ARBA" id="ARBA00023125"/>
    </source>
</evidence>
<evidence type="ECO:0000256" key="2">
    <source>
        <dbReference type="ARBA" id="ARBA00023015"/>
    </source>
</evidence>
<dbReference type="PANTHER" id="PTHR43133:SF8">
    <property type="entry name" value="RNA POLYMERASE SIGMA FACTOR HI_1459-RELATED"/>
    <property type="match status" value="1"/>
</dbReference>